<organism evidence="2 3">
    <name type="scientific">Bifidobacterium mongoliense</name>
    <dbReference type="NCBI Taxonomy" id="518643"/>
    <lineage>
        <taxon>Bacteria</taxon>
        <taxon>Bacillati</taxon>
        <taxon>Actinomycetota</taxon>
        <taxon>Actinomycetes</taxon>
        <taxon>Bifidobacteriales</taxon>
        <taxon>Bifidobacteriaceae</taxon>
        <taxon>Bifidobacterium</taxon>
    </lineage>
</organism>
<accession>A0A423UEU4</accession>
<dbReference type="EMBL" id="QRAJ01000003">
    <property type="protein sequence ID" value="ROT87193.1"/>
    <property type="molecule type" value="Genomic_DNA"/>
</dbReference>
<dbReference type="RefSeq" id="WP_184936998.1">
    <property type="nucleotide sequence ID" value="NZ_QRAJ01000003.1"/>
</dbReference>
<gene>
    <name evidence="2" type="ORF">BMONG18_0803</name>
</gene>
<protein>
    <submittedName>
        <fullName evidence="2">Uncharacterized protein</fullName>
    </submittedName>
</protein>
<evidence type="ECO:0000256" key="1">
    <source>
        <dbReference type="SAM" id="MobiDB-lite"/>
    </source>
</evidence>
<dbReference type="Proteomes" id="UP000285266">
    <property type="component" value="Unassembled WGS sequence"/>
</dbReference>
<name>A0A423UEU4_9BIFI</name>
<dbReference type="AlphaFoldDB" id="A0A423UEU4"/>
<evidence type="ECO:0000313" key="2">
    <source>
        <dbReference type="EMBL" id="ROT87193.1"/>
    </source>
</evidence>
<proteinExistence type="predicted"/>
<comment type="caution">
    <text evidence="2">The sequence shown here is derived from an EMBL/GenBank/DDBJ whole genome shotgun (WGS) entry which is preliminary data.</text>
</comment>
<sequence>MRPRGYAGGHAATGHTGTGTGTDTDTDTDTDTTMRSQTHKQRDYGTMRP</sequence>
<feature type="compositionally biased region" description="Basic and acidic residues" evidence="1">
    <location>
        <begin position="40"/>
        <end position="49"/>
    </location>
</feature>
<feature type="region of interest" description="Disordered" evidence="1">
    <location>
        <begin position="1"/>
        <end position="49"/>
    </location>
</feature>
<reference evidence="2 3" key="1">
    <citation type="submission" date="2018-07" db="EMBL/GenBank/DDBJ databases">
        <title>The role of parmesan cheese in vectoring bovine microbiota.</title>
        <authorList>
            <person name="Lugli G.A."/>
            <person name="Milani C."/>
        </authorList>
    </citation>
    <scope>NUCLEOTIDE SEQUENCE [LARGE SCALE GENOMIC DNA]</scope>
    <source>
        <strain evidence="2 3">BMONG18</strain>
    </source>
</reference>
<evidence type="ECO:0000313" key="3">
    <source>
        <dbReference type="Proteomes" id="UP000285266"/>
    </source>
</evidence>